<dbReference type="EMBL" id="JAHLQF010000002">
    <property type="protein sequence ID" value="MBU5484753.1"/>
    <property type="molecule type" value="Genomic_DNA"/>
</dbReference>
<protein>
    <submittedName>
        <fullName evidence="1">Glycerol dehydratase reactivase beta/small subunit family protein</fullName>
    </submittedName>
</protein>
<proteinExistence type="predicted"/>
<name>A0ABS6EI88_9CLOT</name>
<evidence type="ECO:0000313" key="2">
    <source>
        <dbReference type="Proteomes" id="UP000726170"/>
    </source>
</evidence>
<dbReference type="Proteomes" id="UP000726170">
    <property type="component" value="Unassembled WGS sequence"/>
</dbReference>
<reference evidence="1 2" key="1">
    <citation type="submission" date="2021-06" db="EMBL/GenBank/DDBJ databases">
        <authorList>
            <person name="Sun Q."/>
            <person name="Li D."/>
        </authorList>
    </citation>
    <scope>NUCLEOTIDE SEQUENCE [LARGE SCALE GENOMIC DNA]</scope>
    <source>
        <strain evidence="1 2">MSJ-11</strain>
    </source>
</reference>
<evidence type="ECO:0000313" key="1">
    <source>
        <dbReference type="EMBL" id="MBU5484753.1"/>
    </source>
</evidence>
<dbReference type="InterPro" id="IPR003208">
    <property type="entry name" value="Dehydtase/Dehydtase_re"/>
</dbReference>
<comment type="caution">
    <text evidence="1">The sequence shown here is derived from an EMBL/GenBank/DDBJ whole genome shotgun (WGS) entry which is preliminary data.</text>
</comment>
<organism evidence="1 2">
    <name type="scientific">Clostridium mobile</name>
    <dbReference type="NCBI Taxonomy" id="2841512"/>
    <lineage>
        <taxon>Bacteria</taxon>
        <taxon>Bacillati</taxon>
        <taxon>Bacillota</taxon>
        <taxon>Clostridia</taxon>
        <taxon>Eubacteriales</taxon>
        <taxon>Clostridiaceae</taxon>
        <taxon>Clostridium</taxon>
    </lineage>
</organism>
<accession>A0ABS6EI88</accession>
<dbReference type="RefSeq" id="WP_216439212.1">
    <property type="nucleotide sequence ID" value="NZ_JAHLQF010000002.1"/>
</dbReference>
<gene>
    <name evidence="1" type="ORF">KQI86_10445</name>
</gene>
<sequence length="149" mass="17243">MKDEGINLHCIRVYTYNPEEKILVEVLAGMEEEGIPWEVVNATKINNNFGYEDLIKMAYEACKKSNMGIGIAINKNRVAVHYIKLKEKNPLILKEVKDYEISVARLIGCNAGRLYKVMPFKDIEDKRNKELVEFIRKSVIEVLERLRAL</sequence>
<dbReference type="Pfam" id="PF02288">
    <property type="entry name" value="Dehydratase_MU"/>
    <property type="match status" value="1"/>
</dbReference>
<keyword evidence="2" id="KW-1185">Reference proteome</keyword>